<dbReference type="GeneID" id="62877166"/>
<dbReference type="InterPro" id="IPR011010">
    <property type="entry name" value="DNA_brk_join_enz"/>
</dbReference>
<feature type="region of interest" description="Disordered" evidence="5">
    <location>
        <begin position="346"/>
        <end position="368"/>
    </location>
</feature>
<dbReference type="PROSITE" id="PS51898">
    <property type="entry name" value="TYR_RECOMBINASE"/>
    <property type="match status" value="1"/>
</dbReference>
<evidence type="ECO:0000259" key="7">
    <source>
        <dbReference type="PROSITE" id="PS51900"/>
    </source>
</evidence>
<dbReference type="InterPro" id="IPR044068">
    <property type="entry name" value="CB"/>
</dbReference>
<dbReference type="InterPro" id="IPR050090">
    <property type="entry name" value="Tyrosine_recombinase_XerCD"/>
</dbReference>
<evidence type="ECO:0000256" key="5">
    <source>
        <dbReference type="SAM" id="MobiDB-lite"/>
    </source>
</evidence>
<feature type="domain" description="Tyr recombinase" evidence="6">
    <location>
        <begin position="179"/>
        <end position="365"/>
    </location>
</feature>
<dbReference type="EMBL" id="CP069188">
    <property type="protein sequence ID" value="QRV14889.1"/>
    <property type="molecule type" value="Genomic_DNA"/>
</dbReference>
<dbReference type="InterPro" id="IPR002104">
    <property type="entry name" value="Integrase_catalytic"/>
</dbReference>
<dbReference type="PROSITE" id="PS51900">
    <property type="entry name" value="CB"/>
    <property type="match status" value="1"/>
</dbReference>
<feature type="domain" description="Core-binding (CB)" evidence="7">
    <location>
        <begin position="25"/>
        <end position="117"/>
    </location>
</feature>
<protein>
    <submittedName>
        <fullName evidence="8">Site-specific integrase</fullName>
    </submittedName>
</protein>
<dbReference type="SUPFAM" id="SSF56349">
    <property type="entry name" value="DNA breaking-rejoining enzymes"/>
    <property type="match status" value="1"/>
</dbReference>
<keyword evidence="9" id="KW-1185">Reference proteome</keyword>
<keyword evidence="1" id="KW-0229">DNA integration</keyword>
<evidence type="ECO:0000313" key="8">
    <source>
        <dbReference type="EMBL" id="QRV14889.1"/>
    </source>
</evidence>
<dbReference type="OrthoDB" id="330648at2157"/>
<dbReference type="KEGG" id="hsal:JMJ58_18540"/>
<dbReference type="Proteomes" id="UP000637819">
    <property type="component" value="Chromosome"/>
</dbReference>
<accession>A0A8T8DZG4</accession>
<dbReference type="RefSeq" id="WP_204747534.1">
    <property type="nucleotide sequence ID" value="NZ_CP069188.1"/>
</dbReference>
<dbReference type="AlphaFoldDB" id="A0A8T8DZG4"/>
<dbReference type="GO" id="GO:0006310">
    <property type="term" value="P:DNA recombination"/>
    <property type="evidence" value="ECO:0007669"/>
    <property type="project" value="UniProtKB-KW"/>
</dbReference>
<keyword evidence="2 4" id="KW-0238">DNA-binding</keyword>
<dbReference type="Pfam" id="PF00589">
    <property type="entry name" value="Phage_integrase"/>
    <property type="match status" value="1"/>
</dbReference>
<name>A0A8T8DZG4_9EURY</name>
<evidence type="ECO:0000256" key="4">
    <source>
        <dbReference type="PROSITE-ProRule" id="PRU01248"/>
    </source>
</evidence>
<sequence length="368" mass="42731">MSDTIKGIPLIPNGTEQHLNQRQLEDYKSHRKEWLTWCLTQGKDPETATGYSEATMNVRHYRANDFYEWVWNDRGYTTSVTHEDANEYIREIALSDYAPNTKAHIQKALKTIFRWREYEFGDDPWDPEMTIGGDSGTKTDRDYLTKQERRLIREASLEYGSIPNYNSCSPTERDRYKGHLARRFDIPKEEIGLEHWERANGWKIPSLVFVSLDTGLRPVEVERATVNWVDTDAGVLRIPKDSSAKSNDAWDPVLSSRTAEMLDRWLEQRQAIPMYDDTDTLWLTTKGNPYNTRSLSYLIDKLCEVAGIATKNRQVTWYSIRRGLATGLIDESDLSTAKEQLRHKNIKTTARYDQSPPERRRDALDKLG</sequence>
<dbReference type="InterPro" id="IPR010998">
    <property type="entry name" value="Integrase_recombinase_N"/>
</dbReference>
<evidence type="ECO:0000256" key="1">
    <source>
        <dbReference type="ARBA" id="ARBA00022908"/>
    </source>
</evidence>
<dbReference type="Gene3D" id="1.10.150.130">
    <property type="match status" value="1"/>
</dbReference>
<reference evidence="8 9" key="1">
    <citation type="submission" date="2021-01" db="EMBL/GenBank/DDBJ databases">
        <title>Genome Sequence and Methylation Pattern of Haloterrigena salifodinae BOL5-1, An Extremely Halophilic Archaeon from a Bolivian Salt Mine.</title>
        <authorList>
            <person name="DasSarma P."/>
            <person name="Anton B.P."/>
            <person name="DasSarma S.L."/>
            <person name="von Ehrenheim H.A.L."/>
            <person name="Martinez F.L."/>
            <person name="Guzman D."/>
            <person name="Roberts R.J."/>
            <person name="DasSarma S."/>
        </authorList>
    </citation>
    <scope>NUCLEOTIDE SEQUENCE [LARGE SCALE GENOMIC DNA]</scope>
    <source>
        <strain evidence="8 9">BOL5-1</strain>
    </source>
</reference>
<feature type="compositionally biased region" description="Basic and acidic residues" evidence="5">
    <location>
        <begin position="356"/>
        <end position="368"/>
    </location>
</feature>
<dbReference type="GO" id="GO:0015074">
    <property type="term" value="P:DNA integration"/>
    <property type="evidence" value="ECO:0007669"/>
    <property type="project" value="UniProtKB-KW"/>
</dbReference>
<dbReference type="Gene3D" id="1.10.443.10">
    <property type="entry name" value="Intergrase catalytic core"/>
    <property type="match status" value="1"/>
</dbReference>
<keyword evidence="3" id="KW-0233">DNA recombination</keyword>
<evidence type="ECO:0000256" key="2">
    <source>
        <dbReference type="ARBA" id="ARBA00023125"/>
    </source>
</evidence>
<evidence type="ECO:0000259" key="6">
    <source>
        <dbReference type="PROSITE" id="PS51898"/>
    </source>
</evidence>
<proteinExistence type="predicted"/>
<dbReference type="InterPro" id="IPR013762">
    <property type="entry name" value="Integrase-like_cat_sf"/>
</dbReference>
<evidence type="ECO:0000256" key="3">
    <source>
        <dbReference type="ARBA" id="ARBA00023172"/>
    </source>
</evidence>
<dbReference type="GO" id="GO:0003677">
    <property type="term" value="F:DNA binding"/>
    <property type="evidence" value="ECO:0007669"/>
    <property type="project" value="UniProtKB-UniRule"/>
</dbReference>
<evidence type="ECO:0000313" key="9">
    <source>
        <dbReference type="Proteomes" id="UP000637819"/>
    </source>
</evidence>
<dbReference type="PANTHER" id="PTHR30349:SF41">
    <property type="entry name" value="INTEGRASE_RECOMBINASE PROTEIN MJ0367-RELATED"/>
    <property type="match status" value="1"/>
</dbReference>
<gene>
    <name evidence="8" type="ORF">JMJ58_18540</name>
</gene>
<organism evidence="8 9">
    <name type="scientific">Haloterrigena salifodinae</name>
    <dbReference type="NCBI Taxonomy" id="2675099"/>
    <lineage>
        <taxon>Archaea</taxon>
        <taxon>Methanobacteriati</taxon>
        <taxon>Methanobacteriota</taxon>
        <taxon>Stenosarchaea group</taxon>
        <taxon>Halobacteria</taxon>
        <taxon>Halobacteriales</taxon>
        <taxon>Natrialbaceae</taxon>
        <taxon>Haloterrigena</taxon>
    </lineage>
</organism>
<dbReference type="PANTHER" id="PTHR30349">
    <property type="entry name" value="PHAGE INTEGRASE-RELATED"/>
    <property type="match status" value="1"/>
</dbReference>
<dbReference type="CDD" id="cd00397">
    <property type="entry name" value="DNA_BRE_C"/>
    <property type="match status" value="1"/>
</dbReference>